<keyword evidence="8" id="KW-0496">Mitochondrion</keyword>
<dbReference type="EMBL" id="REGN01012241">
    <property type="protein sequence ID" value="RMZ96385.1"/>
    <property type="molecule type" value="Genomic_DNA"/>
</dbReference>
<reference evidence="9 10" key="1">
    <citation type="journal article" date="2018" name="Sci. Rep.">
        <title>Genomic signatures of local adaptation to the degree of environmental predictability in rotifers.</title>
        <authorList>
            <person name="Franch-Gras L."/>
            <person name="Hahn C."/>
            <person name="Garcia-Roger E.M."/>
            <person name="Carmona M.J."/>
            <person name="Serra M."/>
            <person name="Gomez A."/>
        </authorList>
    </citation>
    <scope>NUCLEOTIDE SEQUENCE [LARGE SCALE GENOMIC DNA]</scope>
    <source>
        <strain evidence="9">HYR1</strain>
    </source>
</reference>
<dbReference type="InterPro" id="IPR011566">
    <property type="entry name" value="Ubq_synth_Coq7"/>
</dbReference>
<dbReference type="OrthoDB" id="275371at2759"/>
<comment type="cofactor">
    <cofactor evidence="8">
        <name>Fe cation</name>
        <dbReference type="ChEBI" id="CHEBI:24875"/>
    </cofactor>
    <text evidence="8">Binds 2 iron ions per subunit.</text>
</comment>
<dbReference type="GO" id="GO:0046872">
    <property type="term" value="F:metal ion binding"/>
    <property type="evidence" value="ECO:0007669"/>
    <property type="project" value="UniProtKB-KW"/>
</dbReference>
<feature type="binding site" evidence="8">
    <location>
        <position position="75"/>
    </location>
    <ligand>
        <name>Fe cation</name>
        <dbReference type="ChEBI" id="CHEBI:24875"/>
        <label>1</label>
    </ligand>
</feature>
<protein>
    <recommendedName>
        <fullName evidence="8">5-demethoxyubiquinone hydroxylase, mitochondrial</fullName>
        <shortName evidence="8">DMQ hydroxylase</shortName>
        <ecNumber evidence="8">1.14.99.60</ecNumber>
    </recommendedName>
    <alternativeName>
        <fullName evidence="8">Ubiquinone biosynthesis monooxygenase COQ7</fullName>
    </alternativeName>
</protein>
<dbReference type="GO" id="GO:0016709">
    <property type="term" value="F:oxidoreductase activity, acting on paired donors, with incorporation or reduction of molecular oxygen, NAD(P)H as one donor, and incorporation of one atom of oxygen"/>
    <property type="evidence" value="ECO:0007669"/>
    <property type="project" value="UniProtKB-UniRule"/>
</dbReference>
<dbReference type="PANTHER" id="PTHR11237:SF4">
    <property type="entry name" value="5-DEMETHOXYUBIQUINONE HYDROXYLASE, MITOCHONDRIAL"/>
    <property type="match status" value="1"/>
</dbReference>
<evidence type="ECO:0000256" key="1">
    <source>
        <dbReference type="ARBA" id="ARBA00004749"/>
    </source>
</evidence>
<dbReference type="InterPro" id="IPR009078">
    <property type="entry name" value="Ferritin-like_SF"/>
</dbReference>
<feature type="binding site" evidence="8">
    <location>
        <position position="166"/>
    </location>
    <ligand>
        <name>Fe cation</name>
        <dbReference type="ChEBI" id="CHEBI:24875"/>
        <label>2</label>
    </ligand>
</feature>
<proteinExistence type="inferred from homology"/>
<dbReference type="PANTHER" id="PTHR11237">
    <property type="entry name" value="COENZYME Q10 BIOSYNTHESIS PROTEIN 7"/>
    <property type="match status" value="1"/>
</dbReference>
<name>A0A3M7PBB3_BRAPC</name>
<keyword evidence="8" id="KW-0999">Mitochondrion inner membrane</keyword>
<dbReference type="GO" id="GO:0006744">
    <property type="term" value="P:ubiquinone biosynthetic process"/>
    <property type="evidence" value="ECO:0007669"/>
    <property type="project" value="UniProtKB-UniRule"/>
</dbReference>
<dbReference type="STRING" id="10195.A0A3M7PBB3"/>
<evidence type="ECO:0000256" key="3">
    <source>
        <dbReference type="ARBA" id="ARBA00022723"/>
    </source>
</evidence>
<comment type="subunit">
    <text evidence="8">Component of a multi-subunit COQ enzyme complex.</text>
</comment>
<evidence type="ECO:0000256" key="6">
    <source>
        <dbReference type="ARBA" id="ARBA00023033"/>
    </source>
</evidence>
<feature type="binding site" evidence="8">
    <location>
        <position position="78"/>
    </location>
    <ligand>
        <name>Fe cation</name>
        <dbReference type="ChEBI" id="CHEBI:24875"/>
        <label>1</label>
    </ligand>
</feature>
<keyword evidence="3 8" id="KW-0479">Metal-binding</keyword>
<evidence type="ECO:0000256" key="2">
    <source>
        <dbReference type="ARBA" id="ARBA00022688"/>
    </source>
</evidence>
<dbReference type="GO" id="GO:0008340">
    <property type="term" value="P:determination of adult lifespan"/>
    <property type="evidence" value="ECO:0007669"/>
    <property type="project" value="TreeGrafter"/>
</dbReference>
<sequence length="202" mass="22928">MFAISRSSFVVSKPLVRHSSKFYNSLPEESKKALDRIIRVDHAGEYGANQIYAGQMAVLGKTPAGHTIQHMWDQEKDHLKKFEELIPKYRVRPTAFLPLWNVAGYALGFGSALLGKEAAMACTVAVESVITEHYNNQLRELLEKNPEKHTEILEIIKKFRDDEQEHHDTGLEHEAEKALLYKPFTEVIKAGCKAAVWVAERV</sequence>
<gene>
    <name evidence="9" type="ORF">BpHYR1_031449</name>
</gene>
<comment type="similarity">
    <text evidence="8">Belongs to the COQ7 family.</text>
</comment>
<keyword evidence="5 8" id="KW-0408">Iron</keyword>
<feature type="binding site" evidence="8">
    <location>
        <position position="45"/>
    </location>
    <ligand>
        <name>Fe cation</name>
        <dbReference type="ChEBI" id="CHEBI:24875"/>
        <label>1</label>
    </ligand>
</feature>
<dbReference type="GO" id="GO:2000377">
    <property type="term" value="P:regulation of reactive oxygen species metabolic process"/>
    <property type="evidence" value="ECO:0007669"/>
    <property type="project" value="TreeGrafter"/>
</dbReference>
<keyword evidence="10" id="KW-1185">Reference proteome</keyword>
<dbReference type="GO" id="GO:0008682">
    <property type="term" value="F:3-demethoxyubiquinol 3-hydroxylase activity"/>
    <property type="evidence" value="ECO:0007669"/>
    <property type="project" value="UniProtKB-EC"/>
</dbReference>
<evidence type="ECO:0000256" key="7">
    <source>
        <dbReference type="ARBA" id="ARBA00023136"/>
    </source>
</evidence>
<feature type="binding site" evidence="8">
    <location>
        <position position="163"/>
    </location>
    <ligand>
        <name>Fe cation</name>
        <dbReference type="ChEBI" id="CHEBI:24875"/>
        <label>1</label>
    </ligand>
</feature>
<evidence type="ECO:0000256" key="8">
    <source>
        <dbReference type="HAMAP-Rule" id="MF_03194"/>
    </source>
</evidence>
<dbReference type="GO" id="GO:0010468">
    <property type="term" value="P:regulation of gene expression"/>
    <property type="evidence" value="ECO:0007669"/>
    <property type="project" value="TreeGrafter"/>
</dbReference>
<comment type="caution">
    <text evidence="9">The sequence shown here is derived from an EMBL/GenBank/DDBJ whole genome shotgun (WGS) entry which is preliminary data.</text>
</comment>
<keyword evidence="9" id="KW-0830">Ubiquinone</keyword>
<dbReference type="GO" id="GO:0031314">
    <property type="term" value="C:extrinsic component of mitochondrial inner membrane"/>
    <property type="evidence" value="ECO:0007669"/>
    <property type="project" value="UniProtKB-UniRule"/>
</dbReference>
<dbReference type="Proteomes" id="UP000276133">
    <property type="component" value="Unassembled WGS sequence"/>
</dbReference>
<feature type="binding site" evidence="8">
    <location>
        <position position="127"/>
    </location>
    <ligand>
        <name>Fe cation</name>
        <dbReference type="ChEBI" id="CHEBI:24875"/>
        <label>2</label>
    </ligand>
</feature>
<comment type="pathway">
    <text evidence="1 8">Cofactor biosynthesis; ubiquinone biosynthesis.</text>
</comment>
<comment type="catalytic activity">
    <reaction evidence="8">
        <text>a 5-methoxy-2-methyl-3-(all-trans-polyprenyl)benzene-1,4-diol + AH2 + O2 = a 3-demethylubiquinol + A + H2O</text>
        <dbReference type="Rhea" id="RHEA:50908"/>
        <dbReference type="Rhea" id="RHEA-COMP:10859"/>
        <dbReference type="Rhea" id="RHEA-COMP:10914"/>
        <dbReference type="ChEBI" id="CHEBI:13193"/>
        <dbReference type="ChEBI" id="CHEBI:15377"/>
        <dbReference type="ChEBI" id="CHEBI:15379"/>
        <dbReference type="ChEBI" id="CHEBI:17499"/>
        <dbReference type="ChEBI" id="CHEBI:84167"/>
        <dbReference type="ChEBI" id="CHEBI:84422"/>
        <dbReference type="EC" id="1.14.99.60"/>
    </reaction>
</comment>
<evidence type="ECO:0000256" key="4">
    <source>
        <dbReference type="ARBA" id="ARBA00023002"/>
    </source>
</evidence>
<evidence type="ECO:0000313" key="10">
    <source>
        <dbReference type="Proteomes" id="UP000276133"/>
    </source>
</evidence>
<evidence type="ECO:0000313" key="9">
    <source>
        <dbReference type="EMBL" id="RMZ96385.1"/>
    </source>
</evidence>
<dbReference type="CDD" id="cd01042">
    <property type="entry name" value="DMQH"/>
    <property type="match status" value="1"/>
</dbReference>
<feature type="binding site" evidence="8">
    <location>
        <position position="163"/>
    </location>
    <ligand>
        <name>Fe cation</name>
        <dbReference type="ChEBI" id="CHEBI:24875"/>
        <label>2</label>
    </ligand>
</feature>
<evidence type="ECO:0000256" key="5">
    <source>
        <dbReference type="ARBA" id="ARBA00023004"/>
    </source>
</evidence>
<dbReference type="Pfam" id="PF03232">
    <property type="entry name" value="COQ7"/>
    <property type="match status" value="1"/>
</dbReference>
<keyword evidence="2 8" id="KW-0831">Ubiquinone biosynthesis</keyword>
<keyword evidence="4 8" id="KW-0560">Oxidoreductase</keyword>
<dbReference type="UniPathway" id="UPA00232"/>
<keyword evidence="6 8" id="KW-0503">Monooxygenase</keyword>
<keyword evidence="7 8" id="KW-0472">Membrane</keyword>
<dbReference type="HAMAP" id="MF_01658">
    <property type="entry name" value="COQ7"/>
    <property type="match status" value="1"/>
</dbReference>
<dbReference type="AlphaFoldDB" id="A0A3M7PBB3"/>
<comment type="subcellular location">
    <subcellularLocation>
        <location evidence="8">Mitochondrion inner membrane</location>
        <topology evidence="8">Peripheral membrane protein</topology>
        <orientation evidence="8">Matrix side</orientation>
    </subcellularLocation>
</comment>
<feature type="binding site" evidence="8">
    <location>
        <position position="75"/>
    </location>
    <ligand>
        <name>Fe cation</name>
        <dbReference type="ChEBI" id="CHEBI:24875"/>
        <label>2</label>
    </ligand>
</feature>
<dbReference type="SUPFAM" id="SSF47240">
    <property type="entry name" value="Ferritin-like"/>
    <property type="match status" value="1"/>
</dbReference>
<accession>A0A3M7PBB3</accession>
<comment type="function">
    <text evidence="8">Catalyzes the hydroxylation of 2-polyprenyl-3-methyl-6-methoxy-1,4-benzoquinol (DMQH2) during ubiquinone biosynthesis. Has also a structural role in the COQ enzyme complex, stabilizing other COQ polypeptides. Involved in lifespan determination in a ubiquinone-independent manner.</text>
</comment>
<organism evidence="9 10">
    <name type="scientific">Brachionus plicatilis</name>
    <name type="common">Marine rotifer</name>
    <name type="synonym">Brachionus muelleri</name>
    <dbReference type="NCBI Taxonomy" id="10195"/>
    <lineage>
        <taxon>Eukaryota</taxon>
        <taxon>Metazoa</taxon>
        <taxon>Spiralia</taxon>
        <taxon>Gnathifera</taxon>
        <taxon>Rotifera</taxon>
        <taxon>Eurotatoria</taxon>
        <taxon>Monogononta</taxon>
        <taxon>Pseudotrocha</taxon>
        <taxon>Ploima</taxon>
        <taxon>Brachionidae</taxon>
        <taxon>Brachionus</taxon>
    </lineage>
</organism>
<dbReference type="GO" id="GO:0005634">
    <property type="term" value="C:nucleus"/>
    <property type="evidence" value="ECO:0007669"/>
    <property type="project" value="TreeGrafter"/>
</dbReference>
<dbReference type="EC" id="1.14.99.60" evidence="8"/>